<reference evidence="3" key="1">
    <citation type="submission" date="2017-03" db="EMBL/GenBank/DDBJ databases">
        <authorList>
            <person name="Lund M.B."/>
        </authorList>
    </citation>
    <scope>NUCLEOTIDE SEQUENCE [LARGE SCALE GENOMIC DNA]</scope>
</reference>
<feature type="transmembrane region" description="Helical" evidence="1">
    <location>
        <begin position="102"/>
        <end position="127"/>
    </location>
</feature>
<evidence type="ECO:0008006" key="4">
    <source>
        <dbReference type="Google" id="ProtNLM"/>
    </source>
</evidence>
<feature type="transmembrane region" description="Helical" evidence="1">
    <location>
        <begin position="147"/>
        <end position="171"/>
    </location>
</feature>
<keyword evidence="1" id="KW-0472">Membrane</keyword>
<accession>A0A2A6FUE9</accession>
<dbReference type="AlphaFoldDB" id="A0A2A6FUE9"/>
<gene>
    <name evidence="2" type="ORF">B5766_01590</name>
</gene>
<feature type="transmembrane region" description="Helical" evidence="1">
    <location>
        <begin position="178"/>
        <end position="203"/>
    </location>
</feature>
<dbReference type="EMBL" id="NAEP01000018">
    <property type="protein sequence ID" value="PDQ36278.1"/>
    <property type="molecule type" value="Genomic_DNA"/>
</dbReference>
<organism evidence="2 3">
    <name type="scientific">Candidatus Lumbricidiphila eiseniae</name>
    <dbReference type="NCBI Taxonomy" id="1969409"/>
    <lineage>
        <taxon>Bacteria</taxon>
        <taxon>Bacillati</taxon>
        <taxon>Actinomycetota</taxon>
        <taxon>Actinomycetes</taxon>
        <taxon>Micrococcales</taxon>
        <taxon>Microbacteriaceae</taxon>
        <taxon>Candidatus Lumbricidiphila</taxon>
    </lineage>
</organism>
<feature type="transmembrane region" description="Helical" evidence="1">
    <location>
        <begin position="223"/>
        <end position="244"/>
    </location>
</feature>
<dbReference type="Pfam" id="PF12730">
    <property type="entry name" value="ABC2_membrane_4"/>
    <property type="match status" value="1"/>
</dbReference>
<feature type="transmembrane region" description="Helical" evidence="1">
    <location>
        <begin position="21"/>
        <end position="44"/>
    </location>
</feature>
<protein>
    <recommendedName>
        <fullName evidence="4">ABC transporter permease</fullName>
    </recommendedName>
</protein>
<proteinExistence type="predicted"/>
<keyword evidence="1" id="KW-1133">Transmembrane helix</keyword>
<evidence type="ECO:0000256" key="1">
    <source>
        <dbReference type="SAM" id="Phobius"/>
    </source>
</evidence>
<comment type="caution">
    <text evidence="2">The sequence shown here is derived from an EMBL/GenBank/DDBJ whole genome shotgun (WGS) entry which is preliminary data.</text>
</comment>
<dbReference type="Proteomes" id="UP000219994">
    <property type="component" value="Unassembled WGS sequence"/>
</dbReference>
<feature type="transmembrane region" description="Helical" evidence="1">
    <location>
        <begin position="64"/>
        <end position="81"/>
    </location>
</feature>
<evidence type="ECO:0000313" key="2">
    <source>
        <dbReference type="EMBL" id="PDQ36278.1"/>
    </source>
</evidence>
<name>A0A2A6FUE9_9MICO</name>
<sequence length="249" mass="26153">MTGRFRNSLHSELTKALTLRSIQMTVLAALLLPPTLALMSGLAFDPDSAAALAFPVESHGFETAGFGQPLVILMAVLICGTEYTDNQLSTTLTATPQRGRILAAKLCVLGALATLIAMIATVAAVLLEHAALGDHGLPLTNFTPGMAWNLLGVVVNYILISIVAATITIVTRSLIAPLIVLVPLVLGLTISLVSIVPIVRYLPDLAGIQLLTAYPGIGLLDPITGGAVMACWTFVLLVIASLAFRHRDI</sequence>
<keyword evidence="1" id="KW-0812">Transmembrane</keyword>
<evidence type="ECO:0000313" key="3">
    <source>
        <dbReference type="Proteomes" id="UP000219994"/>
    </source>
</evidence>